<organism evidence="2 3">
    <name type="scientific">Genlisea aurea</name>
    <dbReference type="NCBI Taxonomy" id="192259"/>
    <lineage>
        <taxon>Eukaryota</taxon>
        <taxon>Viridiplantae</taxon>
        <taxon>Streptophyta</taxon>
        <taxon>Embryophyta</taxon>
        <taxon>Tracheophyta</taxon>
        <taxon>Spermatophyta</taxon>
        <taxon>Magnoliopsida</taxon>
        <taxon>eudicotyledons</taxon>
        <taxon>Gunneridae</taxon>
        <taxon>Pentapetalae</taxon>
        <taxon>asterids</taxon>
        <taxon>lamiids</taxon>
        <taxon>Lamiales</taxon>
        <taxon>Lentibulariaceae</taxon>
        <taxon>Genlisea</taxon>
    </lineage>
</organism>
<dbReference type="GO" id="GO:0003723">
    <property type="term" value="F:RNA binding"/>
    <property type="evidence" value="ECO:0007669"/>
    <property type="project" value="TreeGrafter"/>
</dbReference>
<evidence type="ECO:0008006" key="4">
    <source>
        <dbReference type="Google" id="ProtNLM"/>
    </source>
</evidence>
<dbReference type="InterPro" id="IPR052084">
    <property type="entry name" value="SF3B4_spliceosome_assoc"/>
</dbReference>
<dbReference type="OrthoDB" id="10259687at2759"/>
<sequence>TMNGQYLCNRQITVSYAYKKDTKGERHGTPAERVLASSNPSTLRHRPHTMFASGPPSLAPQPNGAVPPVPPRPFPNGSIPPAIPALRPLQ</sequence>
<dbReference type="GO" id="GO:0071011">
    <property type="term" value="C:precatalytic spliceosome"/>
    <property type="evidence" value="ECO:0007669"/>
    <property type="project" value="TreeGrafter"/>
</dbReference>
<dbReference type="PANTHER" id="PTHR48030:SF3">
    <property type="entry name" value="SPLICING FACTOR 3B SUBUNIT 4"/>
    <property type="match status" value="1"/>
</dbReference>
<dbReference type="PANTHER" id="PTHR48030">
    <property type="entry name" value="SPLICING FACTOR 3B SUBUNIT 4"/>
    <property type="match status" value="1"/>
</dbReference>
<proteinExistence type="predicted"/>
<evidence type="ECO:0000313" key="3">
    <source>
        <dbReference type="Proteomes" id="UP000015453"/>
    </source>
</evidence>
<feature type="compositionally biased region" description="Pro residues" evidence="1">
    <location>
        <begin position="65"/>
        <end position="74"/>
    </location>
</feature>
<reference evidence="2 3" key="1">
    <citation type="journal article" date="2013" name="BMC Genomics">
        <title>The miniature genome of a carnivorous plant Genlisea aurea contains a low number of genes and short non-coding sequences.</title>
        <authorList>
            <person name="Leushkin E.V."/>
            <person name="Sutormin R.A."/>
            <person name="Nabieva E.R."/>
            <person name="Penin A.A."/>
            <person name="Kondrashov A.S."/>
            <person name="Logacheva M.D."/>
        </authorList>
    </citation>
    <scope>NUCLEOTIDE SEQUENCE [LARGE SCALE GENOMIC DNA]</scope>
</reference>
<evidence type="ECO:0000256" key="1">
    <source>
        <dbReference type="SAM" id="MobiDB-lite"/>
    </source>
</evidence>
<gene>
    <name evidence="2" type="ORF">M569_08532</name>
</gene>
<name>S8CGX9_9LAMI</name>
<feature type="non-terminal residue" evidence="2">
    <location>
        <position position="1"/>
    </location>
</feature>
<feature type="region of interest" description="Disordered" evidence="1">
    <location>
        <begin position="21"/>
        <end position="90"/>
    </location>
</feature>
<protein>
    <recommendedName>
        <fullName evidence="4">RRM domain-containing protein</fullName>
    </recommendedName>
</protein>
<accession>S8CGX9</accession>
<dbReference type="GO" id="GO:0048026">
    <property type="term" value="P:positive regulation of mRNA splicing, via spliceosome"/>
    <property type="evidence" value="ECO:0007669"/>
    <property type="project" value="TreeGrafter"/>
</dbReference>
<evidence type="ECO:0000313" key="2">
    <source>
        <dbReference type="EMBL" id="EPS66244.1"/>
    </source>
</evidence>
<dbReference type="Proteomes" id="UP000015453">
    <property type="component" value="Unassembled WGS sequence"/>
</dbReference>
<feature type="compositionally biased region" description="Basic and acidic residues" evidence="1">
    <location>
        <begin position="21"/>
        <end position="30"/>
    </location>
</feature>
<dbReference type="EMBL" id="AUSU01003783">
    <property type="protein sequence ID" value="EPS66244.1"/>
    <property type="molecule type" value="Genomic_DNA"/>
</dbReference>
<feature type="non-terminal residue" evidence="2">
    <location>
        <position position="90"/>
    </location>
</feature>
<dbReference type="GO" id="GO:0005730">
    <property type="term" value="C:nucleolus"/>
    <property type="evidence" value="ECO:0007669"/>
    <property type="project" value="TreeGrafter"/>
</dbReference>
<comment type="caution">
    <text evidence="2">The sequence shown here is derived from an EMBL/GenBank/DDBJ whole genome shotgun (WGS) entry which is preliminary data.</text>
</comment>
<keyword evidence="3" id="KW-1185">Reference proteome</keyword>
<dbReference type="AlphaFoldDB" id="S8CGX9"/>